<feature type="region of interest" description="Disordered" evidence="1">
    <location>
        <begin position="395"/>
        <end position="415"/>
    </location>
</feature>
<evidence type="ECO:0000313" key="4">
    <source>
        <dbReference type="Proteomes" id="UP000331127"/>
    </source>
</evidence>
<dbReference type="Proteomes" id="UP000331127">
    <property type="component" value="Unassembled WGS sequence"/>
</dbReference>
<feature type="domain" description="Amidohydrolase-related" evidence="2">
    <location>
        <begin position="47"/>
        <end position="393"/>
    </location>
</feature>
<dbReference type="PANTHER" id="PTHR43135">
    <property type="entry name" value="ALPHA-D-RIBOSE 1-METHYLPHOSPHONATE 5-TRIPHOSPHATE DIPHOSPHATASE"/>
    <property type="match status" value="1"/>
</dbReference>
<reference evidence="3 4" key="1">
    <citation type="submission" date="2019-10" db="EMBL/GenBank/DDBJ databases">
        <title>Whole genome shotgun sequence of Acrocarpospora macrocephala NBRC 16266.</title>
        <authorList>
            <person name="Ichikawa N."/>
            <person name="Kimura A."/>
            <person name="Kitahashi Y."/>
            <person name="Komaki H."/>
            <person name="Oguchi A."/>
        </authorList>
    </citation>
    <scope>NUCLEOTIDE SEQUENCE [LARGE SCALE GENOMIC DNA]</scope>
    <source>
        <strain evidence="3 4">NBRC 16266</strain>
    </source>
</reference>
<dbReference type="InterPro" id="IPR051781">
    <property type="entry name" value="Metallo-dep_Hydrolase"/>
</dbReference>
<protein>
    <submittedName>
        <fullName evidence="3">Xaa-Pro dipeptidase</fullName>
    </submittedName>
</protein>
<evidence type="ECO:0000256" key="1">
    <source>
        <dbReference type="SAM" id="MobiDB-lite"/>
    </source>
</evidence>
<organism evidence="3 4">
    <name type="scientific">Acrocarpospora macrocephala</name>
    <dbReference type="NCBI Taxonomy" id="150177"/>
    <lineage>
        <taxon>Bacteria</taxon>
        <taxon>Bacillati</taxon>
        <taxon>Actinomycetota</taxon>
        <taxon>Actinomycetes</taxon>
        <taxon>Streptosporangiales</taxon>
        <taxon>Streptosporangiaceae</taxon>
        <taxon>Acrocarpospora</taxon>
    </lineage>
</organism>
<dbReference type="Gene3D" id="2.30.40.10">
    <property type="entry name" value="Urease, subunit C, domain 1"/>
    <property type="match status" value="1"/>
</dbReference>
<dbReference type="InterPro" id="IPR032466">
    <property type="entry name" value="Metal_Hydrolase"/>
</dbReference>
<dbReference type="AlphaFoldDB" id="A0A5M3X8G5"/>
<dbReference type="CDD" id="cd01299">
    <property type="entry name" value="Met_dep_hydrolase_A"/>
    <property type="match status" value="1"/>
</dbReference>
<dbReference type="SUPFAM" id="SSF51556">
    <property type="entry name" value="Metallo-dependent hydrolases"/>
    <property type="match status" value="1"/>
</dbReference>
<dbReference type="EMBL" id="BLAE01000124">
    <property type="protein sequence ID" value="GES16936.1"/>
    <property type="molecule type" value="Genomic_DNA"/>
</dbReference>
<keyword evidence="4" id="KW-1185">Reference proteome</keyword>
<name>A0A5M3X8G5_9ACTN</name>
<dbReference type="SUPFAM" id="SSF51338">
    <property type="entry name" value="Composite domain of metallo-dependent hydrolases"/>
    <property type="match status" value="1"/>
</dbReference>
<evidence type="ECO:0000313" key="3">
    <source>
        <dbReference type="EMBL" id="GES16936.1"/>
    </source>
</evidence>
<gene>
    <name evidence="3" type="ORF">Amac_105340</name>
</gene>
<dbReference type="Pfam" id="PF01979">
    <property type="entry name" value="Amidohydro_1"/>
    <property type="match status" value="1"/>
</dbReference>
<dbReference type="InterPro" id="IPR011059">
    <property type="entry name" value="Metal-dep_hydrolase_composite"/>
</dbReference>
<dbReference type="InterPro" id="IPR006680">
    <property type="entry name" value="Amidohydro-rel"/>
</dbReference>
<evidence type="ECO:0000259" key="2">
    <source>
        <dbReference type="Pfam" id="PF01979"/>
    </source>
</evidence>
<dbReference type="Gene3D" id="3.20.20.140">
    <property type="entry name" value="Metal-dependent hydrolases"/>
    <property type="match status" value="1"/>
</dbReference>
<proteinExistence type="predicted"/>
<accession>A0A5M3X8G5</accession>
<dbReference type="PANTHER" id="PTHR43135:SF3">
    <property type="entry name" value="ALPHA-D-RIBOSE 1-METHYLPHOSPHONATE 5-TRIPHOSPHATE DIPHOSPHATASE"/>
    <property type="match status" value="1"/>
</dbReference>
<sequence>MVRAARLLDVIEGTMLKDVDVAVRGDVIAEIGPGLRGDEVIDLGDRTLLPGFLDVHMHLTGLRSYAEERQLPDREILAVRAAQDCRALLSAGFTTVRDCGSAIALNLRGLVADGTIPGPRIYAAGPAICQTGGHADAHHLPLAVARAQPDSLIADGPWACRQAVREAIRAGADFIKICTTGGVSSERDHPNDAHFTPEEIAAIVEEAHRLGRRVASHAQGRAGVLAAVRAGVDSIEHGYYLDEECVAEMAARGTFYVPTFDLRTFFQRTIEGGHGLPEWRTRKQREAIAAMGRSLLLAHEAGVLIATGSDYYGPPLRAHGANADEPIALARGGLPPIEALRALTVNAATVLGVEDRAGSLAPGRWADLVAVDGDPLADIESLRAVAFVMKAGQEHPPCSPAWRSPDQGSDAAAVS</sequence>
<comment type="caution">
    <text evidence="3">The sequence shown here is derived from an EMBL/GenBank/DDBJ whole genome shotgun (WGS) entry which is preliminary data.</text>
</comment>
<dbReference type="GO" id="GO:0016810">
    <property type="term" value="F:hydrolase activity, acting on carbon-nitrogen (but not peptide) bonds"/>
    <property type="evidence" value="ECO:0007669"/>
    <property type="project" value="InterPro"/>
</dbReference>
<dbReference type="InterPro" id="IPR057744">
    <property type="entry name" value="OTAase-like"/>
</dbReference>